<evidence type="ECO:0000313" key="1">
    <source>
        <dbReference type="EMBL" id="MCS3677622.1"/>
    </source>
</evidence>
<accession>A0A9X2PY80</accession>
<evidence type="ECO:0000313" key="2">
    <source>
        <dbReference type="Proteomes" id="UP001155027"/>
    </source>
</evidence>
<dbReference type="AlphaFoldDB" id="A0A9X2PY80"/>
<sequence length="128" mass="14354">MSTVIRLSLRPADDAKVVPLEVLRDFADVRAGWSYLEEDSQHYSKLKEAPGLILRHRADRAHYVDLGFVETAPDTVQLAVLDRPDADTPLAPDDRADLLDAFLDAMRDYLSGRPDHVRLDVNRDAVSS</sequence>
<comment type="caution">
    <text evidence="1">The sequence shown here is derived from an EMBL/GenBank/DDBJ whole genome shotgun (WGS) entry which is preliminary data.</text>
</comment>
<reference evidence="1" key="1">
    <citation type="submission" date="2022-08" db="EMBL/GenBank/DDBJ databases">
        <title>Genomic Encyclopedia of Type Strains, Phase V (KMG-V): Genome sequencing to study the core and pangenomes of soil and plant-associated prokaryotes.</title>
        <authorList>
            <person name="Whitman W."/>
        </authorList>
    </citation>
    <scope>NUCLEOTIDE SEQUENCE</scope>
    <source>
        <strain evidence="1">0</strain>
    </source>
</reference>
<dbReference type="RefSeq" id="WP_118827186.1">
    <property type="nucleotide sequence ID" value="NZ_CP030369.1"/>
</dbReference>
<dbReference type="Proteomes" id="UP001155027">
    <property type="component" value="Unassembled WGS sequence"/>
</dbReference>
<dbReference type="EMBL" id="JANUAU010000004">
    <property type="protein sequence ID" value="MCS3677622.1"/>
    <property type="molecule type" value="Genomic_DNA"/>
</dbReference>
<gene>
    <name evidence="1" type="ORF">GGP71_001545</name>
</gene>
<name>A0A9X2PY80_9BACT</name>
<proteinExistence type="predicted"/>
<protein>
    <submittedName>
        <fullName evidence="1">Uncharacterized protein</fullName>
    </submittedName>
</protein>
<organism evidence="1 2">
    <name type="scientific">Salinibacter ruber</name>
    <dbReference type="NCBI Taxonomy" id="146919"/>
    <lineage>
        <taxon>Bacteria</taxon>
        <taxon>Pseudomonadati</taxon>
        <taxon>Rhodothermota</taxon>
        <taxon>Rhodothermia</taxon>
        <taxon>Rhodothermales</taxon>
        <taxon>Salinibacteraceae</taxon>
        <taxon>Salinibacter</taxon>
    </lineage>
</organism>